<sequence>MNLVISHTSPCIFARFQYEKRAGVGAPTQGLSRGQPMQINAADTNESFELTRSTGRDAETDLLDTQVRGVHVLEAIEQSDELRDRPVQVLCPNCGGEVERYEDGLPSYVSWFKSRCSDCEVELRRWSAVAVDAAYTEMVTPSELAELVQAYWDRHLWDGIQTAENCPRTREFTEAYSKRAQEYGWEWSLTCPLCRRTLDELGISWLDYHHWQKEPDVGICLCRSCHDDINGGDCDTNVDWQARKLGLKNKHDLQILRLAAREHLAEPAGSLDTSTTRFPPPFVVIE</sequence>
<dbReference type="RefSeq" id="WP_193221839.1">
    <property type="nucleotide sequence ID" value="NZ_QMDY01000003.1"/>
</dbReference>
<evidence type="ECO:0000313" key="2">
    <source>
        <dbReference type="Proteomes" id="UP000326207"/>
    </source>
</evidence>
<organism evidence="1 2">
    <name type="scientific">Halosegnis rubeus</name>
    <dbReference type="NCBI Taxonomy" id="2212850"/>
    <lineage>
        <taxon>Archaea</taxon>
        <taxon>Methanobacteriati</taxon>
        <taxon>Methanobacteriota</taxon>
        <taxon>Stenosarchaea group</taxon>
        <taxon>Halobacteria</taxon>
        <taxon>Halobacteriales</taxon>
        <taxon>Natronomonadaceae</taxon>
        <taxon>Halosegnis</taxon>
    </lineage>
</organism>
<reference evidence="1 2" key="1">
    <citation type="submission" date="2019-10" db="EMBL/GenBank/DDBJ databases">
        <title>Unraveling microbial dark matter from salterns through culturing: the case of the genus Halosegnis.</title>
        <authorList>
            <person name="Duran-Viseras A."/>
            <person name="Andrei A.-S."/>
            <person name="Vera-Gargallo B."/>
            <person name="Ghai R."/>
            <person name="Sanchez-Porro C."/>
            <person name="Ventosa A."/>
        </authorList>
    </citation>
    <scope>NUCLEOTIDE SEQUENCE [LARGE SCALE GENOMIC DNA]</scope>
    <source>
        <strain evidence="1 2">F19-13</strain>
    </source>
</reference>
<proteinExistence type="predicted"/>
<gene>
    <name evidence="1" type="ORF">DP108_06515</name>
</gene>
<dbReference type="AlphaFoldDB" id="A0A5N5UJA4"/>
<dbReference type="Proteomes" id="UP000326207">
    <property type="component" value="Unassembled WGS sequence"/>
</dbReference>
<dbReference type="EMBL" id="QMDY01000003">
    <property type="protein sequence ID" value="KAB7518815.1"/>
    <property type="molecule type" value="Genomic_DNA"/>
</dbReference>
<name>A0A5N5UJA4_9EURY</name>
<evidence type="ECO:0000313" key="1">
    <source>
        <dbReference type="EMBL" id="KAB7518815.1"/>
    </source>
</evidence>
<accession>A0A5N5UJA4</accession>
<comment type="caution">
    <text evidence="1">The sequence shown here is derived from an EMBL/GenBank/DDBJ whole genome shotgun (WGS) entry which is preliminary data.</text>
</comment>
<protein>
    <submittedName>
        <fullName evidence="1">Uncharacterized protein</fullName>
    </submittedName>
</protein>